<comment type="similarity">
    <text evidence="1">Belongs to the phD/YefM antitoxin family.</text>
</comment>
<sequence length="80" mass="8955">MRTETVSYLKKNAADLPLDEAMTITQNGKPIYVVESYEERLKRDQAVALMKLVTISSKDVAQGRTMSSSSFKERLAAKKS</sequence>
<comment type="caution">
    <text evidence="2">The sequence shown here is derived from an EMBL/GenBank/DDBJ whole genome shotgun (WGS) entry which is preliminary data.</text>
</comment>
<evidence type="ECO:0000313" key="3">
    <source>
        <dbReference type="Proteomes" id="UP000565155"/>
    </source>
</evidence>
<reference evidence="2 3" key="1">
    <citation type="submission" date="2020-04" db="EMBL/GenBank/DDBJ databases">
        <title>Whole-genome sequencing of Vibrio spp. from China reveals different genetic environments of blaCTX-M-14 among diverse lineages.</title>
        <authorList>
            <person name="Zheng Z."/>
            <person name="Ye L."/>
            <person name="Chen S."/>
        </authorList>
    </citation>
    <scope>NUCLEOTIDE SEQUENCE [LARGE SCALE GENOMIC DNA]</scope>
    <source>
        <strain evidence="2 3">Vb1636</strain>
    </source>
</reference>
<protein>
    <submittedName>
        <fullName evidence="2">Type II toxin-antitoxin system Phd/YefM family antitoxin</fullName>
    </submittedName>
</protein>
<proteinExistence type="inferred from homology"/>
<dbReference type="InterPro" id="IPR036165">
    <property type="entry name" value="YefM-like_sf"/>
</dbReference>
<name>A0A7Y0QZ48_VIBAL</name>
<dbReference type="AlphaFoldDB" id="A0A7Y0QZ48"/>
<dbReference type="SUPFAM" id="SSF143120">
    <property type="entry name" value="YefM-like"/>
    <property type="match status" value="1"/>
</dbReference>
<dbReference type="Proteomes" id="UP000565155">
    <property type="component" value="Unassembled WGS sequence"/>
</dbReference>
<dbReference type="RefSeq" id="WP_020840902.1">
    <property type="nucleotide sequence ID" value="NZ_JABCMA010000006.1"/>
</dbReference>
<gene>
    <name evidence="2" type="ORF">HKB35_08615</name>
</gene>
<accession>A0A7Y0QZ48</accession>
<dbReference type="EMBL" id="JABCMA010000006">
    <property type="protein sequence ID" value="NMR73674.1"/>
    <property type="molecule type" value="Genomic_DNA"/>
</dbReference>
<evidence type="ECO:0000256" key="1">
    <source>
        <dbReference type="ARBA" id="ARBA00009981"/>
    </source>
</evidence>
<organism evidence="2 3">
    <name type="scientific">Vibrio alginolyticus</name>
    <dbReference type="NCBI Taxonomy" id="663"/>
    <lineage>
        <taxon>Bacteria</taxon>
        <taxon>Pseudomonadati</taxon>
        <taxon>Pseudomonadota</taxon>
        <taxon>Gammaproteobacteria</taxon>
        <taxon>Vibrionales</taxon>
        <taxon>Vibrionaceae</taxon>
        <taxon>Vibrio</taxon>
    </lineage>
</organism>
<evidence type="ECO:0000313" key="2">
    <source>
        <dbReference type="EMBL" id="NMR73674.1"/>
    </source>
</evidence>